<evidence type="ECO:0000313" key="3">
    <source>
        <dbReference type="Proteomes" id="UP001552594"/>
    </source>
</evidence>
<proteinExistence type="predicted"/>
<accession>A0ABV3K4W3</accession>
<dbReference type="EMBL" id="JBFAUK010000028">
    <property type="protein sequence ID" value="MEV5510124.1"/>
    <property type="molecule type" value="Genomic_DNA"/>
</dbReference>
<evidence type="ECO:0000256" key="1">
    <source>
        <dbReference type="SAM" id="MobiDB-lite"/>
    </source>
</evidence>
<gene>
    <name evidence="2" type="ORF">AB0L16_27465</name>
</gene>
<keyword evidence="3" id="KW-1185">Reference proteome</keyword>
<comment type="caution">
    <text evidence="2">The sequence shown here is derived from an EMBL/GenBank/DDBJ whole genome shotgun (WGS) entry which is preliminary data.</text>
</comment>
<reference evidence="2 3" key="1">
    <citation type="submission" date="2024-06" db="EMBL/GenBank/DDBJ databases">
        <title>The Natural Products Discovery Center: Release of the First 8490 Sequenced Strains for Exploring Actinobacteria Biosynthetic Diversity.</title>
        <authorList>
            <person name="Kalkreuter E."/>
            <person name="Kautsar S.A."/>
            <person name="Yang D."/>
            <person name="Bader C.D."/>
            <person name="Teijaro C.N."/>
            <person name="Fluegel L."/>
            <person name="Davis C.M."/>
            <person name="Simpson J.R."/>
            <person name="Lauterbach L."/>
            <person name="Steele A.D."/>
            <person name="Gui C."/>
            <person name="Meng S."/>
            <person name="Li G."/>
            <person name="Viehrig K."/>
            <person name="Ye F."/>
            <person name="Su P."/>
            <person name="Kiefer A.F."/>
            <person name="Nichols A."/>
            <person name="Cepeda A.J."/>
            <person name="Yan W."/>
            <person name="Fan B."/>
            <person name="Jiang Y."/>
            <person name="Adhikari A."/>
            <person name="Zheng C.-J."/>
            <person name="Schuster L."/>
            <person name="Cowan T.M."/>
            <person name="Smanski M.J."/>
            <person name="Chevrette M.G."/>
            <person name="De Carvalho L.P.S."/>
            <person name="Shen B."/>
        </authorList>
    </citation>
    <scope>NUCLEOTIDE SEQUENCE [LARGE SCALE GENOMIC DNA]</scope>
    <source>
        <strain evidence="2 3">NPDC052347</strain>
    </source>
</reference>
<organism evidence="2 3">
    <name type="scientific">Streptomyces orinoci</name>
    <name type="common">Streptoverticillium orinoci</name>
    <dbReference type="NCBI Taxonomy" id="67339"/>
    <lineage>
        <taxon>Bacteria</taxon>
        <taxon>Bacillati</taxon>
        <taxon>Actinomycetota</taxon>
        <taxon>Actinomycetes</taxon>
        <taxon>Kitasatosporales</taxon>
        <taxon>Streptomycetaceae</taxon>
        <taxon>Streptomyces</taxon>
    </lineage>
</organism>
<protein>
    <submittedName>
        <fullName evidence="2">Uncharacterized protein</fullName>
    </submittedName>
</protein>
<dbReference type="Proteomes" id="UP001552594">
    <property type="component" value="Unassembled WGS sequence"/>
</dbReference>
<dbReference type="RefSeq" id="WP_161968574.1">
    <property type="nucleotide sequence ID" value="NZ_JBFAUK010000028.1"/>
</dbReference>
<name>A0ABV3K4W3_STRON</name>
<feature type="region of interest" description="Disordered" evidence="1">
    <location>
        <begin position="35"/>
        <end position="55"/>
    </location>
</feature>
<sequence length="55" mass="5682">MTELTATEPDGPPAAARSKDQVDRVVSFAQRCNAADGEASGGKPAQIGQDLGWPL</sequence>
<feature type="region of interest" description="Disordered" evidence="1">
    <location>
        <begin position="1"/>
        <end position="22"/>
    </location>
</feature>
<evidence type="ECO:0000313" key="2">
    <source>
        <dbReference type="EMBL" id="MEV5510124.1"/>
    </source>
</evidence>